<gene>
    <name evidence="1" type="ORF">CVV64_10005</name>
</gene>
<dbReference type="InterPro" id="IPR036390">
    <property type="entry name" value="WH_DNA-bd_sf"/>
</dbReference>
<organism evidence="1 2">
    <name type="scientific">Candidatus Wallbacteria bacterium HGW-Wallbacteria-1</name>
    <dbReference type="NCBI Taxonomy" id="2013854"/>
    <lineage>
        <taxon>Bacteria</taxon>
        <taxon>Candidatus Walliibacteriota</taxon>
    </lineage>
</organism>
<dbReference type="AlphaFoldDB" id="A0A2N1PPM3"/>
<dbReference type="Pfam" id="PF02082">
    <property type="entry name" value="Rrf2"/>
    <property type="match status" value="1"/>
</dbReference>
<proteinExistence type="predicted"/>
<dbReference type="PANTHER" id="PTHR33221:SF2">
    <property type="entry name" value="TRANSCRIPTIONAL REGULATOR"/>
    <property type="match status" value="1"/>
</dbReference>
<dbReference type="Gene3D" id="1.10.10.10">
    <property type="entry name" value="Winged helix-like DNA-binding domain superfamily/Winged helix DNA-binding domain"/>
    <property type="match status" value="1"/>
</dbReference>
<accession>A0A2N1PPM3</accession>
<dbReference type="PROSITE" id="PS51197">
    <property type="entry name" value="HTH_RRF2_2"/>
    <property type="match status" value="1"/>
</dbReference>
<reference evidence="1 2" key="1">
    <citation type="journal article" date="2017" name="ISME J.">
        <title>Potential for microbial H2 and metal transformations associated with novel bacteria and archaea in deep terrestrial subsurface sediments.</title>
        <authorList>
            <person name="Hernsdorf A.W."/>
            <person name="Amano Y."/>
            <person name="Miyakawa K."/>
            <person name="Ise K."/>
            <person name="Suzuki Y."/>
            <person name="Anantharaman K."/>
            <person name="Probst A."/>
            <person name="Burstein D."/>
            <person name="Thomas B.C."/>
            <person name="Banfield J.F."/>
        </authorList>
    </citation>
    <scope>NUCLEOTIDE SEQUENCE [LARGE SCALE GENOMIC DNA]</scope>
    <source>
        <strain evidence="1">HGW-Wallbacteria-1</strain>
    </source>
</reference>
<dbReference type="PANTHER" id="PTHR33221">
    <property type="entry name" value="WINGED HELIX-TURN-HELIX TRANSCRIPTIONAL REGULATOR, RRF2 FAMILY"/>
    <property type="match status" value="1"/>
</dbReference>
<sequence length="149" mass="16772">MKGPEMITREADYALRALIFLAGCDCTLTTLELSEKLDIPYPFLRRIVNTLDSAEILTASRGKKGGVVLRKNPSLISLFEVLSLFDMRGLTLNSCLYPDESKSSSQEKFCPRSPECPAHKVLSSLQNKMHDELRSINLNMLMKQDFSQV</sequence>
<evidence type="ECO:0000313" key="1">
    <source>
        <dbReference type="EMBL" id="PKK90290.1"/>
    </source>
</evidence>
<dbReference type="GO" id="GO:0003700">
    <property type="term" value="F:DNA-binding transcription factor activity"/>
    <property type="evidence" value="ECO:0007669"/>
    <property type="project" value="TreeGrafter"/>
</dbReference>
<comment type="caution">
    <text evidence="1">The sequence shown here is derived from an EMBL/GenBank/DDBJ whole genome shotgun (WGS) entry which is preliminary data.</text>
</comment>
<name>A0A2N1PPM3_9BACT</name>
<dbReference type="NCBIfam" id="TIGR00738">
    <property type="entry name" value="rrf2_super"/>
    <property type="match status" value="1"/>
</dbReference>
<dbReference type="SUPFAM" id="SSF46785">
    <property type="entry name" value="Winged helix' DNA-binding domain"/>
    <property type="match status" value="1"/>
</dbReference>
<dbReference type="InterPro" id="IPR036388">
    <property type="entry name" value="WH-like_DNA-bd_sf"/>
</dbReference>
<evidence type="ECO:0008006" key="3">
    <source>
        <dbReference type="Google" id="ProtNLM"/>
    </source>
</evidence>
<dbReference type="Proteomes" id="UP000233256">
    <property type="component" value="Unassembled WGS sequence"/>
</dbReference>
<dbReference type="InterPro" id="IPR000944">
    <property type="entry name" value="Tscrpt_reg_Rrf2"/>
</dbReference>
<protein>
    <recommendedName>
        <fullName evidence="3">Rrf2 family transcriptional regulator</fullName>
    </recommendedName>
</protein>
<evidence type="ECO:0000313" key="2">
    <source>
        <dbReference type="Proteomes" id="UP000233256"/>
    </source>
</evidence>
<dbReference type="EMBL" id="PGXC01000006">
    <property type="protein sequence ID" value="PKK90290.1"/>
    <property type="molecule type" value="Genomic_DNA"/>
</dbReference>
<dbReference type="GO" id="GO:0005829">
    <property type="term" value="C:cytosol"/>
    <property type="evidence" value="ECO:0007669"/>
    <property type="project" value="TreeGrafter"/>
</dbReference>